<evidence type="ECO:0000256" key="1">
    <source>
        <dbReference type="SAM" id="Phobius"/>
    </source>
</evidence>
<accession>A0A212PYE0</accession>
<dbReference type="Proteomes" id="UP000197025">
    <property type="component" value="Unassembled WGS sequence"/>
</dbReference>
<gene>
    <name evidence="2" type="ORF">SAMN02746019_00022460</name>
</gene>
<keyword evidence="1" id="KW-1133">Transmembrane helix</keyword>
<evidence type="ECO:0000313" key="2">
    <source>
        <dbReference type="EMBL" id="SNB52087.1"/>
    </source>
</evidence>
<dbReference type="EMBL" id="FYEK01000003">
    <property type="protein sequence ID" value="SNB52087.1"/>
    <property type="molecule type" value="Genomic_DNA"/>
</dbReference>
<dbReference type="AlphaFoldDB" id="A0A212PYE0"/>
<evidence type="ECO:0000313" key="3">
    <source>
        <dbReference type="Proteomes" id="UP000197025"/>
    </source>
</evidence>
<keyword evidence="3" id="KW-1185">Reference proteome</keyword>
<dbReference type="Gene3D" id="2.60.120.260">
    <property type="entry name" value="Galactose-binding domain-like"/>
    <property type="match status" value="1"/>
</dbReference>
<keyword evidence="1" id="KW-0812">Transmembrane</keyword>
<proteinExistence type="predicted"/>
<feature type="transmembrane region" description="Helical" evidence="1">
    <location>
        <begin position="613"/>
        <end position="633"/>
    </location>
</feature>
<keyword evidence="1" id="KW-0472">Membrane</keyword>
<organism evidence="2 3">
    <name type="scientific">Thermoflexus hugenholtzii JAD2</name>
    <dbReference type="NCBI Taxonomy" id="877466"/>
    <lineage>
        <taxon>Bacteria</taxon>
        <taxon>Bacillati</taxon>
        <taxon>Chloroflexota</taxon>
        <taxon>Thermoflexia</taxon>
        <taxon>Thermoflexales</taxon>
        <taxon>Thermoflexaceae</taxon>
        <taxon>Thermoflexus</taxon>
    </lineage>
</organism>
<dbReference type="InParanoid" id="A0A212PYE0"/>
<name>A0A212PYE0_9CHLR</name>
<sequence>MRALKQSAKRWVLALSLVGFVRFPSLSIPTSPLQEGSPAAWEISLRELGVSEPLVLSAPSGEQWVTIPVPQGLRPVELIGRLRSTPGLNGGRLEIGDGVRTLTWVPLGLAERTLTVSLRGAPVTRGRLTLVWRLIPPPRLDICAAGSSERVELEDLRVRLEGSPEPPRTIAGFWPPDLRVLEINLPADPGPEEATAALRLVALGARLAGRHPLTVSIQLGEGAFAGAADPWRRRIEIRRGEARLRLRFDAEDAFPALEIQAPPERVVELAEGVIRYGEVMAFPEVIPQRIAPAEEGISGPVTLAELGWPQIQMRGSGPMEARLFLSQADLGGPVRGVRLRLVGRATPVPEGGTASLLVFLNGGLVAAEPLPVGAFDRRIAFPDGLWRRDNTVSVRVDYTPPGGECRVGAHPIMVFIDGRSSLEFQRGQNLPPGFERFPQSLMPGFGVGLRPLNASTLQAAADLVVMLQQATRRPLRPEVRPWEEAVRTSGGLALITEEAEGLAGLDLPLDPRPFRLVDVDGREGFRVDPGRAFLVLEAFEDRGREVLVLTRWGREVDLGRWVEGMDRELGWFGLQGDVWLWPVGSEPVAWRVRGSGWRVEPLPPVGGGVWERLWPWALGVVLVGVLGFLIWAYPRVVRRRPAGLEGSGRPADSHSHKPGSG</sequence>
<reference evidence="3" key="1">
    <citation type="submission" date="2017-06" db="EMBL/GenBank/DDBJ databases">
        <authorList>
            <person name="Varghese N."/>
            <person name="Submissions S."/>
        </authorList>
    </citation>
    <scope>NUCLEOTIDE SEQUENCE [LARGE SCALE GENOMIC DNA]</scope>
    <source>
        <strain evidence="3">JAD2</strain>
    </source>
</reference>
<protein>
    <submittedName>
        <fullName evidence="2">Cellulose synthase subunit</fullName>
    </submittedName>
</protein>